<comment type="similarity">
    <text evidence="2">Belongs to the ABC-4 integral membrane protein family. LolC/E subfamily.</text>
</comment>
<comment type="subcellular location">
    <subcellularLocation>
        <location evidence="1">Cell membrane</location>
        <topology evidence="1">Multi-pass membrane protein</topology>
    </subcellularLocation>
</comment>
<keyword evidence="3" id="KW-1003">Cell membrane</keyword>
<keyword evidence="5 7" id="KW-1133">Transmembrane helix</keyword>
<dbReference type="PANTHER" id="PTHR30489:SF0">
    <property type="entry name" value="LIPOPROTEIN-RELEASING SYSTEM TRANSMEMBRANE PROTEIN LOLE"/>
    <property type="match status" value="1"/>
</dbReference>
<dbReference type="GO" id="GO:0044874">
    <property type="term" value="P:lipoprotein localization to outer membrane"/>
    <property type="evidence" value="ECO:0007669"/>
    <property type="project" value="TreeGrafter"/>
</dbReference>
<gene>
    <name evidence="10" type="ORF">A966_09621</name>
</gene>
<feature type="transmembrane region" description="Helical" evidence="7">
    <location>
        <begin position="269"/>
        <end position="294"/>
    </location>
</feature>
<dbReference type="AlphaFoldDB" id="A0A2U4FN43"/>
<evidence type="ECO:0000256" key="5">
    <source>
        <dbReference type="ARBA" id="ARBA00022989"/>
    </source>
</evidence>
<dbReference type="InterPro" id="IPR003838">
    <property type="entry name" value="ABC3_permease_C"/>
</dbReference>
<sequence length="436" mass="49069">MRLELMLGVRYLRAKKKFSFVSIITIICVLGILVGDMVMITVLSVMNGFQDDIRDKILGMRAHINISAYSDQPLTDYKYVVDNIMNNKEITSAYPYIVLPCIMRSYGFTTLITVRSFEDRIFTTDKDFIKYFNFVEGNNKDMQTNDALIGSEMAKDYALSIGDTIDIISASGSFERGFRPQKTTFTIKGIYKTGYYEYDSKMVIVPLTTGQKMVGYNNAVTGVAVKVRNFFEADKVAKKIDTDLKEFYNVMPWMLFDRNFFQALHTEKLMLALILSFIILIAALNIASSQIIFVKDKRRDIAIIKTLGLRPSNVAKVFFLEGAIIGLIGTVLGVICGILLANYVNEALEGLRIIMQFIVNIIWFIPSKISAGISIPIVPDFFPSDIYYVSGGLPSIIHASQVIMVASISFLLSVLFAIIPAYIASRYKPAEVLRYE</sequence>
<dbReference type="EMBL" id="ALNZ01000029">
    <property type="protein sequence ID" value="EKV56563.1"/>
    <property type="molecule type" value="Genomic_DNA"/>
</dbReference>
<reference evidence="10 11" key="1">
    <citation type="submission" date="2012-07" db="EMBL/GenBank/DDBJ databases">
        <title>Genome sequence of Brachyspira sp. 30446, isolated from a pig with mucohaemorrhagic colitis.</title>
        <authorList>
            <person name="Rubin J.E."/>
            <person name="Fernando C."/>
            <person name="Harding J.C.S."/>
            <person name="Hill J.E."/>
        </authorList>
    </citation>
    <scope>NUCLEOTIDE SEQUENCE [LARGE SCALE GENOMIC DNA]</scope>
    <source>
        <strain evidence="10 11">30446</strain>
    </source>
</reference>
<dbReference type="GO" id="GO:0098797">
    <property type="term" value="C:plasma membrane protein complex"/>
    <property type="evidence" value="ECO:0007669"/>
    <property type="project" value="TreeGrafter"/>
</dbReference>
<evidence type="ECO:0000313" key="10">
    <source>
        <dbReference type="EMBL" id="EKV56563.1"/>
    </source>
</evidence>
<feature type="transmembrane region" description="Helical" evidence="7">
    <location>
        <begin position="314"/>
        <end position="341"/>
    </location>
</feature>
<evidence type="ECO:0000256" key="7">
    <source>
        <dbReference type="SAM" id="Phobius"/>
    </source>
</evidence>
<evidence type="ECO:0000259" key="8">
    <source>
        <dbReference type="Pfam" id="PF02687"/>
    </source>
</evidence>
<dbReference type="OrthoDB" id="356343at2"/>
<feature type="transmembrane region" description="Helical" evidence="7">
    <location>
        <begin position="353"/>
        <end position="378"/>
    </location>
</feature>
<dbReference type="Pfam" id="PF02687">
    <property type="entry name" value="FtsX"/>
    <property type="match status" value="1"/>
</dbReference>
<evidence type="ECO:0000256" key="3">
    <source>
        <dbReference type="ARBA" id="ARBA00022475"/>
    </source>
</evidence>
<accession>A0A2U4FN43</accession>
<name>A0A2U4FN43_9SPIR</name>
<dbReference type="PANTHER" id="PTHR30489">
    <property type="entry name" value="LIPOPROTEIN-RELEASING SYSTEM TRANSMEMBRANE PROTEIN LOLE"/>
    <property type="match status" value="1"/>
</dbReference>
<evidence type="ECO:0000256" key="6">
    <source>
        <dbReference type="ARBA" id="ARBA00023136"/>
    </source>
</evidence>
<evidence type="ECO:0000256" key="2">
    <source>
        <dbReference type="ARBA" id="ARBA00005236"/>
    </source>
</evidence>
<dbReference type="STRING" id="1289135.A966_09621"/>
<dbReference type="Pfam" id="PF12704">
    <property type="entry name" value="MacB_PCD"/>
    <property type="match status" value="1"/>
</dbReference>
<feature type="domain" description="MacB-like periplasmic core" evidence="9">
    <location>
        <begin position="25"/>
        <end position="241"/>
    </location>
</feature>
<evidence type="ECO:0000256" key="4">
    <source>
        <dbReference type="ARBA" id="ARBA00022692"/>
    </source>
</evidence>
<keyword evidence="4 7" id="KW-0812">Transmembrane</keyword>
<feature type="transmembrane region" description="Helical" evidence="7">
    <location>
        <begin position="398"/>
        <end position="424"/>
    </location>
</feature>
<feature type="transmembrane region" description="Helical" evidence="7">
    <location>
        <begin position="93"/>
        <end position="114"/>
    </location>
</feature>
<evidence type="ECO:0000259" key="9">
    <source>
        <dbReference type="Pfam" id="PF12704"/>
    </source>
</evidence>
<keyword evidence="6 7" id="KW-0472">Membrane</keyword>
<evidence type="ECO:0000313" key="11">
    <source>
        <dbReference type="Proteomes" id="UP000011663"/>
    </source>
</evidence>
<protein>
    <submittedName>
        <fullName evidence="10">Lipoprotein releasing system transmembrane protein LolC/E family</fullName>
    </submittedName>
</protein>
<organism evidence="10 11">
    <name type="scientific">Brachyspira hampsonii 30446</name>
    <dbReference type="NCBI Taxonomy" id="1289135"/>
    <lineage>
        <taxon>Bacteria</taxon>
        <taxon>Pseudomonadati</taxon>
        <taxon>Spirochaetota</taxon>
        <taxon>Spirochaetia</taxon>
        <taxon>Brachyspirales</taxon>
        <taxon>Brachyspiraceae</taxon>
        <taxon>Brachyspira</taxon>
    </lineage>
</organism>
<dbReference type="InterPro" id="IPR051447">
    <property type="entry name" value="Lipoprotein-release_system"/>
</dbReference>
<evidence type="ECO:0000256" key="1">
    <source>
        <dbReference type="ARBA" id="ARBA00004651"/>
    </source>
</evidence>
<proteinExistence type="inferred from homology"/>
<comment type="caution">
    <text evidence="10">The sequence shown here is derived from an EMBL/GenBank/DDBJ whole genome shotgun (WGS) entry which is preliminary data.</text>
</comment>
<dbReference type="InterPro" id="IPR025857">
    <property type="entry name" value="MacB_PCD"/>
</dbReference>
<dbReference type="Proteomes" id="UP000011663">
    <property type="component" value="Unassembled WGS sequence"/>
</dbReference>
<keyword evidence="10" id="KW-0449">Lipoprotein</keyword>
<feature type="domain" description="ABC3 transporter permease C-terminal" evidence="8">
    <location>
        <begin position="273"/>
        <end position="393"/>
    </location>
</feature>
<feature type="transmembrane region" description="Helical" evidence="7">
    <location>
        <begin position="20"/>
        <end position="46"/>
    </location>
</feature>